<feature type="transmembrane region" description="Helical" evidence="6">
    <location>
        <begin position="652"/>
        <end position="673"/>
    </location>
</feature>
<comment type="subcellular location">
    <subcellularLocation>
        <location evidence="1">Cell membrane</location>
        <topology evidence="1">Multi-pass membrane protein</topology>
    </subcellularLocation>
</comment>
<evidence type="ECO:0000256" key="5">
    <source>
        <dbReference type="ARBA" id="ARBA00023136"/>
    </source>
</evidence>
<evidence type="ECO:0000256" key="3">
    <source>
        <dbReference type="ARBA" id="ARBA00022692"/>
    </source>
</evidence>
<accession>A0ABR7CNX2</accession>
<dbReference type="RefSeq" id="WP_118656910.1">
    <property type="nucleotide sequence ID" value="NZ_JACOOK010000005.1"/>
</dbReference>
<keyword evidence="3 6" id="KW-0812">Transmembrane</keyword>
<dbReference type="InterPro" id="IPR050250">
    <property type="entry name" value="Macrolide_Exporter_MacB"/>
</dbReference>
<evidence type="ECO:0000259" key="7">
    <source>
        <dbReference type="Pfam" id="PF02687"/>
    </source>
</evidence>
<evidence type="ECO:0000256" key="1">
    <source>
        <dbReference type="ARBA" id="ARBA00004651"/>
    </source>
</evidence>
<dbReference type="PANTHER" id="PTHR30572">
    <property type="entry name" value="MEMBRANE COMPONENT OF TRANSPORTER-RELATED"/>
    <property type="match status" value="1"/>
</dbReference>
<keyword evidence="5 6" id="KW-0472">Membrane</keyword>
<dbReference type="Proteomes" id="UP000636891">
    <property type="component" value="Unassembled WGS sequence"/>
</dbReference>
<dbReference type="InterPro" id="IPR003838">
    <property type="entry name" value="ABC3_permease_C"/>
</dbReference>
<comment type="caution">
    <text evidence="9">The sequence shown here is derived from an EMBL/GenBank/DDBJ whole genome shotgun (WGS) entry which is preliminary data.</text>
</comment>
<evidence type="ECO:0000313" key="10">
    <source>
        <dbReference type="Proteomes" id="UP000636891"/>
    </source>
</evidence>
<feature type="transmembrane region" description="Helical" evidence="6">
    <location>
        <begin position="408"/>
        <end position="427"/>
    </location>
</feature>
<evidence type="ECO:0000259" key="8">
    <source>
        <dbReference type="Pfam" id="PF12704"/>
    </source>
</evidence>
<feature type="transmembrane region" description="Helical" evidence="6">
    <location>
        <begin position="317"/>
        <end position="340"/>
    </location>
</feature>
<feature type="domain" description="ABC3 transporter permease C-terminal" evidence="7">
    <location>
        <begin position="273"/>
        <end position="388"/>
    </location>
</feature>
<feature type="transmembrane region" description="Helical" evidence="6">
    <location>
        <begin position="360"/>
        <end position="381"/>
    </location>
</feature>
<sequence>MIFFKNFLYLLRHHKAAALLNLAGLTVALASFMLIVMQVDYDLGYDRQYENADRIFRIERSSAADNATVFSPWIGNDFSTVEQMTASVPDIAGEGGLRWFSNNVFDESETRFPIRCIQVTENWPEVFGFRYVGGDPDRLSEPGTAVVPESFAKTAFPDGDAVGKTLIPENYEKPLQIVAVYRDFPKNSSVKNDVYTVRPLETTISDIMYYIVANDAGHKAKIEADLTRKIRETDGDSTKRIRLHTLHDVYYATDCISDSHEKGSRATTLSLIAAAILILGIAAINSVNFAIALIPTRVRSLNARKIFGCKTSVLRRNLIAETVGTTLVAFLLALCIVQWLSPLSANLLNGIASPSENPAAIWISLAAASTTGILSGLYPAFYSTSFNPALAIQGNFGNTRTGKRLRTVLIATQFMVTIGFIAAALLIHRQDRFLKSHDLGFRQQNILITTVSSKTSEQPDAYAGMLKSHPAIADVTFSFGQLVDRTPPMRLSSVYKNRTSKFCVYCVASNFLSFMGMEIAEGRDFRETDRLKENNTFIFNQTAERKYGIEPNSTIHGFTARDDIAGIVRDFNYQPLQYAIEPAAFCLFGINDCIPLNVVYVKVNGGDLAAVIGHIRETGGKFDIRNRAQDIVFMDQAIGNLYRKEALFSKQIALFSLLSILISVVGVFGLVLFDMQYRRKEIGLRKVHGATSGEILRMFNAGYIRIILICFAVATPITWYAGDKWLERFAYRTPIDPWIFGTALSLVLSITVATISLLCYRTARENPADSIRKE</sequence>
<dbReference type="Pfam" id="PF02687">
    <property type="entry name" value="FtsX"/>
    <property type="match status" value="2"/>
</dbReference>
<evidence type="ECO:0000256" key="6">
    <source>
        <dbReference type="SAM" id="Phobius"/>
    </source>
</evidence>
<feature type="domain" description="ABC3 transporter permease C-terminal" evidence="7">
    <location>
        <begin position="654"/>
        <end position="767"/>
    </location>
</feature>
<name>A0ABR7CNX2_9BACT</name>
<gene>
    <name evidence="9" type="ORF">H8S08_09780</name>
</gene>
<dbReference type="Pfam" id="PF12704">
    <property type="entry name" value="MacB_PCD"/>
    <property type="match status" value="1"/>
</dbReference>
<dbReference type="PANTHER" id="PTHR30572:SF18">
    <property type="entry name" value="ABC-TYPE MACROLIDE FAMILY EXPORT SYSTEM PERMEASE COMPONENT 2"/>
    <property type="match status" value="1"/>
</dbReference>
<dbReference type="InterPro" id="IPR025857">
    <property type="entry name" value="MacB_PCD"/>
</dbReference>
<feature type="transmembrane region" description="Helical" evidence="6">
    <location>
        <begin position="738"/>
        <end position="760"/>
    </location>
</feature>
<feature type="transmembrane region" description="Helical" evidence="6">
    <location>
        <begin position="16"/>
        <end position="37"/>
    </location>
</feature>
<proteinExistence type="predicted"/>
<feature type="domain" description="MacB-like periplasmic core" evidence="8">
    <location>
        <begin position="19"/>
        <end position="228"/>
    </location>
</feature>
<feature type="transmembrane region" description="Helical" evidence="6">
    <location>
        <begin position="702"/>
        <end position="722"/>
    </location>
</feature>
<evidence type="ECO:0000256" key="2">
    <source>
        <dbReference type="ARBA" id="ARBA00022475"/>
    </source>
</evidence>
<keyword evidence="4 6" id="KW-1133">Transmembrane helix</keyword>
<evidence type="ECO:0000313" key="9">
    <source>
        <dbReference type="EMBL" id="MBC5617299.1"/>
    </source>
</evidence>
<evidence type="ECO:0000256" key="4">
    <source>
        <dbReference type="ARBA" id="ARBA00022989"/>
    </source>
</evidence>
<keyword evidence="10" id="KW-1185">Reference proteome</keyword>
<dbReference type="EMBL" id="JACOOK010000005">
    <property type="protein sequence ID" value="MBC5617299.1"/>
    <property type="molecule type" value="Genomic_DNA"/>
</dbReference>
<feature type="transmembrane region" description="Helical" evidence="6">
    <location>
        <begin position="271"/>
        <end position="296"/>
    </location>
</feature>
<protein>
    <submittedName>
        <fullName evidence="9">ABC transporter permease</fullName>
    </submittedName>
</protein>
<organism evidence="9 10">
    <name type="scientific">Alistipes hominis</name>
    <dbReference type="NCBI Taxonomy" id="2763015"/>
    <lineage>
        <taxon>Bacteria</taxon>
        <taxon>Pseudomonadati</taxon>
        <taxon>Bacteroidota</taxon>
        <taxon>Bacteroidia</taxon>
        <taxon>Bacteroidales</taxon>
        <taxon>Rikenellaceae</taxon>
        <taxon>Alistipes</taxon>
    </lineage>
</organism>
<reference evidence="9 10" key="1">
    <citation type="submission" date="2020-08" db="EMBL/GenBank/DDBJ databases">
        <title>Genome public.</title>
        <authorList>
            <person name="Liu C."/>
            <person name="Sun Q."/>
        </authorList>
    </citation>
    <scope>NUCLEOTIDE SEQUENCE [LARGE SCALE GENOMIC DNA]</scope>
    <source>
        <strain evidence="9 10">New-7</strain>
    </source>
</reference>
<keyword evidence="2" id="KW-1003">Cell membrane</keyword>